<dbReference type="GO" id="GO:0016651">
    <property type="term" value="F:oxidoreductase activity, acting on NAD(P)H"/>
    <property type="evidence" value="ECO:0007669"/>
    <property type="project" value="TreeGrafter"/>
</dbReference>
<keyword evidence="1" id="KW-0521">NADP</keyword>
<reference evidence="4 5" key="1">
    <citation type="journal article" date="2015" name="Genome Announc.">
        <title>Draft Genome Sequence of Burkholderia sp. Strain PML1(12), an Ectomycorrhizosphere-Inhabiting Bacterium with Effective Mineral-Weathering Ability.</title>
        <authorList>
            <person name="Uroz S."/>
            <person name="Oger P."/>
        </authorList>
    </citation>
    <scope>NUCLEOTIDE SEQUENCE [LARGE SCALE GENOMIC DNA]</scope>
    <source>
        <strain evidence="5">PML1(12)</strain>
    </source>
</reference>
<dbReference type="Gene3D" id="3.40.50.720">
    <property type="entry name" value="NAD(P)-binding Rossmann-like Domain"/>
    <property type="match status" value="1"/>
</dbReference>
<dbReference type="PANTHER" id="PTHR48106">
    <property type="entry name" value="QUINONE OXIDOREDUCTASE PIG3-RELATED"/>
    <property type="match status" value="1"/>
</dbReference>
<comment type="caution">
    <text evidence="4">The sequence shown here is derived from an EMBL/GenBank/DDBJ whole genome shotgun (WGS) entry which is preliminary data.</text>
</comment>
<dbReference type="InterPro" id="IPR011032">
    <property type="entry name" value="GroES-like_sf"/>
</dbReference>
<name>A0A0J1CX79_9BURK</name>
<dbReference type="Gene3D" id="3.90.180.10">
    <property type="entry name" value="Medium-chain alcohol dehydrogenases, catalytic domain"/>
    <property type="match status" value="1"/>
</dbReference>
<dbReference type="SUPFAM" id="SSF50129">
    <property type="entry name" value="GroES-like"/>
    <property type="match status" value="1"/>
</dbReference>
<evidence type="ECO:0000256" key="1">
    <source>
        <dbReference type="ARBA" id="ARBA00022857"/>
    </source>
</evidence>
<dbReference type="SUPFAM" id="SSF51735">
    <property type="entry name" value="NAD(P)-binding Rossmann-fold domains"/>
    <property type="match status" value="1"/>
</dbReference>
<dbReference type="SMART" id="SM00829">
    <property type="entry name" value="PKS_ER"/>
    <property type="match status" value="1"/>
</dbReference>
<dbReference type="RefSeq" id="WP_047847828.1">
    <property type="nucleotide sequence ID" value="NZ_AEJF01000108.1"/>
</dbReference>
<evidence type="ECO:0000313" key="4">
    <source>
        <dbReference type="EMBL" id="KLU24981.1"/>
    </source>
</evidence>
<dbReference type="Proteomes" id="UP000035963">
    <property type="component" value="Unassembled WGS sequence"/>
</dbReference>
<organism evidence="4 5">
    <name type="scientific">Caballeronia mineralivorans PML1(12)</name>
    <dbReference type="NCBI Taxonomy" id="908627"/>
    <lineage>
        <taxon>Bacteria</taxon>
        <taxon>Pseudomonadati</taxon>
        <taxon>Pseudomonadota</taxon>
        <taxon>Betaproteobacteria</taxon>
        <taxon>Burkholderiales</taxon>
        <taxon>Burkholderiaceae</taxon>
        <taxon>Caballeronia</taxon>
    </lineage>
</organism>
<dbReference type="Pfam" id="PF08240">
    <property type="entry name" value="ADH_N"/>
    <property type="match status" value="1"/>
</dbReference>
<dbReference type="PATRIC" id="fig|908627.4.peg.3796"/>
<dbReference type="AlphaFoldDB" id="A0A0J1CX79"/>
<dbReference type="InterPro" id="IPR013154">
    <property type="entry name" value="ADH-like_N"/>
</dbReference>
<dbReference type="InterPro" id="IPR020843">
    <property type="entry name" value="ER"/>
</dbReference>
<dbReference type="InterPro" id="IPR013149">
    <property type="entry name" value="ADH-like_C"/>
</dbReference>
<proteinExistence type="predicted"/>
<keyword evidence="2" id="KW-0560">Oxidoreductase</keyword>
<feature type="domain" description="Enoyl reductase (ER)" evidence="3">
    <location>
        <begin position="14"/>
        <end position="327"/>
    </location>
</feature>
<accession>A0A0J1CX79</accession>
<dbReference type="InterPro" id="IPR036291">
    <property type="entry name" value="NAD(P)-bd_dom_sf"/>
</dbReference>
<evidence type="ECO:0000259" key="3">
    <source>
        <dbReference type="SMART" id="SM00829"/>
    </source>
</evidence>
<dbReference type="GO" id="GO:0070402">
    <property type="term" value="F:NADPH binding"/>
    <property type="evidence" value="ECO:0007669"/>
    <property type="project" value="TreeGrafter"/>
</dbReference>
<dbReference type="EMBL" id="AEJF01000108">
    <property type="protein sequence ID" value="KLU24981.1"/>
    <property type="molecule type" value="Genomic_DNA"/>
</dbReference>
<evidence type="ECO:0000256" key="2">
    <source>
        <dbReference type="ARBA" id="ARBA00023002"/>
    </source>
</evidence>
<evidence type="ECO:0000313" key="5">
    <source>
        <dbReference type="Proteomes" id="UP000035963"/>
    </source>
</evidence>
<keyword evidence="5" id="KW-1185">Reference proteome</keyword>
<dbReference type="Pfam" id="PF00107">
    <property type="entry name" value="ADH_zinc_N"/>
    <property type="match status" value="1"/>
</dbReference>
<protein>
    <recommendedName>
        <fullName evidence="3">Enoyl reductase (ER) domain-containing protein</fullName>
    </recommendedName>
</protein>
<dbReference type="PANTHER" id="PTHR48106:SF18">
    <property type="entry name" value="QUINONE OXIDOREDUCTASE PIG3"/>
    <property type="match status" value="1"/>
</dbReference>
<sequence length="331" mass="34521">MQSVSGSIVMRQYGPPAVLRFETTRLPPLAPNDIRIRTMAAAINHTDLKIRAGNWPIAKVAPFPYVPGVEVVGAIEAIGESVTGLRVGQRVITMMQGLGGVRAWRPGAYAEYVDVAEGSIAPLPGDIDILQIAALGLAAVTAFHGLERIGTSTNRRILVTGAAGGVGSAATAIASATGAEVVALIARQEQEEHVRRLGARDVVVIPKGDDLPLGQDQFDGVLDTVGGVLFPKLCAALRPKGRLSLVGAVGGGNVGFDAWHLIKPIVLTGYSTESLDGDGLRLAIEMIVSAVLSGKLASIPYRTLPLRDAALGHQQLESGQGSARFLLVPGE</sequence>
<gene>
    <name evidence="4" type="ORF">EOS_16950</name>
</gene>
<dbReference type="OrthoDB" id="9788224at2"/>